<evidence type="ECO:0000256" key="4">
    <source>
        <dbReference type="ARBA" id="ARBA00022989"/>
    </source>
</evidence>
<feature type="transmembrane region" description="Helical" evidence="6">
    <location>
        <begin position="331"/>
        <end position="358"/>
    </location>
</feature>
<keyword evidence="3 6" id="KW-0812">Transmembrane</keyword>
<dbReference type="EMBL" id="RBWS01000018">
    <property type="protein sequence ID" value="RKO69588.1"/>
    <property type="molecule type" value="Genomic_DNA"/>
</dbReference>
<dbReference type="InterPro" id="IPR050250">
    <property type="entry name" value="Macrolide_Exporter_MacB"/>
</dbReference>
<reference evidence="9 10" key="1">
    <citation type="submission" date="2018-10" db="EMBL/GenBank/DDBJ databases">
        <title>Sphingobacterium sp. M05W1-28.</title>
        <authorList>
            <person name="Cai H."/>
        </authorList>
    </citation>
    <scope>NUCLEOTIDE SEQUENCE [LARGE SCALE GENOMIC DNA]</scope>
    <source>
        <strain evidence="9 10">M05W1-28</strain>
    </source>
</reference>
<feature type="transmembrane region" description="Helical" evidence="6">
    <location>
        <begin position="378"/>
        <end position="402"/>
    </location>
</feature>
<feature type="transmembrane region" description="Helical" evidence="6">
    <location>
        <begin position="423"/>
        <end position="445"/>
    </location>
</feature>
<dbReference type="GO" id="GO:0005886">
    <property type="term" value="C:plasma membrane"/>
    <property type="evidence" value="ECO:0007669"/>
    <property type="project" value="UniProtKB-SubCell"/>
</dbReference>
<dbReference type="AlphaFoldDB" id="A0A420VT84"/>
<feature type="domain" description="ABC3 transporter permease C-terminal" evidence="7">
    <location>
        <begin position="671"/>
        <end position="780"/>
    </location>
</feature>
<evidence type="ECO:0000256" key="1">
    <source>
        <dbReference type="ARBA" id="ARBA00004651"/>
    </source>
</evidence>
<evidence type="ECO:0000256" key="2">
    <source>
        <dbReference type="ARBA" id="ARBA00022475"/>
    </source>
</evidence>
<accession>A0A420VT84</accession>
<feature type="transmembrane region" description="Helical" evidence="6">
    <location>
        <begin position="21"/>
        <end position="41"/>
    </location>
</feature>
<feature type="transmembrane region" description="Helical" evidence="6">
    <location>
        <begin position="667"/>
        <end position="687"/>
    </location>
</feature>
<dbReference type="OrthoDB" id="1451596at2"/>
<evidence type="ECO:0000256" key="6">
    <source>
        <dbReference type="SAM" id="Phobius"/>
    </source>
</evidence>
<organism evidence="9 10">
    <name type="scientific">Sphingobacterium puteale</name>
    <dbReference type="NCBI Taxonomy" id="2420510"/>
    <lineage>
        <taxon>Bacteria</taxon>
        <taxon>Pseudomonadati</taxon>
        <taxon>Bacteroidota</taxon>
        <taxon>Sphingobacteriia</taxon>
        <taxon>Sphingobacteriales</taxon>
        <taxon>Sphingobacteriaceae</taxon>
        <taxon>Sphingobacterium</taxon>
    </lineage>
</organism>
<evidence type="ECO:0000313" key="9">
    <source>
        <dbReference type="EMBL" id="RKO69588.1"/>
    </source>
</evidence>
<comment type="caution">
    <text evidence="9">The sequence shown here is derived from an EMBL/GenBank/DDBJ whole genome shotgun (WGS) entry which is preliminary data.</text>
</comment>
<feature type="domain" description="MacB-like periplasmic core" evidence="8">
    <location>
        <begin position="20"/>
        <end position="248"/>
    </location>
</feature>
<dbReference type="PANTHER" id="PTHR30572:SF18">
    <property type="entry name" value="ABC-TYPE MACROLIDE FAMILY EXPORT SYSTEM PERMEASE COMPONENT 2"/>
    <property type="match status" value="1"/>
</dbReference>
<dbReference type="Pfam" id="PF12704">
    <property type="entry name" value="MacB_PCD"/>
    <property type="match status" value="2"/>
</dbReference>
<name>A0A420VT84_9SPHI</name>
<dbReference type="GO" id="GO:0022857">
    <property type="term" value="F:transmembrane transporter activity"/>
    <property type="evidence" value="ECO:0007669"/>
    <property type="project" value="TreeGrafter"/>
</dbReference>
<gene>
    <name evidence="9" type="ORF">D7322_21560</name>
</gene>
<keyword evidence="5 6" id="KW-0472">Membrane</keyword>
<dbReference type="Proteomes" id="UP000282423">
    <property type="component" value="Unassembled WGS sequence"/>
</dbReference>
<proteinExistence type="predicted"/>
<comment type="subcellular location">
    <subcellularLocation>
        <location evidence="1">Cell membrane</location>
        <topology evidence="1">Multi-pass membrane protein</topology>
    </subcellularLocation>
</comment>
<feature type="transmembrane region" description="Helical" evidence="6">
    <location>
        <begin position="720"/>
        <end position="738"/>
    </location>
</feature>
<protein>
    <submittedName>
        <fullName evidence="9">ABC transporter permease</fullName>
    </submittedName>
</protein>
<feature type="transmembrane region" description="Helical" evidence="6">
    <location>
        <begin position="287"/>
        <end position="306"/>
    </location>
</feature>
<dbReference type="InterPro" id="IPR025857">
    <property type="entry name" value="MacB_PCD"/>
</dbReference>
<evidence type="ECO:0000256" key="5">
    <source>
        <dbReference type="ARBA" id="ARBA00023136"/>
    </source>
</evidence>
<keyword evidence="2" id="KW-1003">Cell membrane</keyword>
<evidence type="ECO:0000313" key="10">
    <source>
        <dbReference type="Proteomes" id="UP000282423"/>
    </source>
</evidence>
<evidence type="ECO:0000259" key="8">
    <source>
        <dbReference type="Pfam" id="PF12704"/>
    </source>
</evidence>
<dbReference type="Pfam" id="PF02687">
    <property type="entry name" value="FtsX"/>
    <property type="match status" value="2"/>
</dbReference>
<feature type="domain" description="ABC3 transporter permease C-terminal" evidence="7">
    <location>
        <begin position="290"/>
        <end position="406"/>
    </location>
</feature>
<keyword evidence="10" id="KW-1185">Reference proteome</keyword>
<sequence>MIKNYIITAVRELNKKKFYSIINMVGLAICLAISTLIILWVQDEKSFDTFHKDYEQIYTVNSILQNNDKEQVWPTSPAPLFKFAQQLPEVKNASRVNLEESATLVDDKKKQTYSDIDLVYVDQNFFSLFNFPLHAGSIENFQQDLAAILITQNLAKKLFGEESPIGKSIRKNNTTFIVRAILQDIPQNSSIRFDAVIPLTFYAKRFTENGGNGEWKTIDEDLGNFYFSNYIQINKNVDPAQVAAKISDYYKKAQKTEVTIQYRLAALKDIHLISPEGNQTARRTVQIFSVIAILLLIIGAVNYINLSTARSLERIKTIGIRKVIGASKKQLFFQFVIESVIIFSVALILAILLILLLIPSYNELAGKSLAFTLSNPEICIYLTCTLLGTLALSSIYPAIYLASFQPVQSLKGQSTQQDGTNRLRRALVIIQFSISIILIICTIVIRNQLSYMRKMDLGYAKDQVFTVPLSDEHIKHADAIISELRQSTSIAAASLSGFYSIMDYGNATGDINWPNKTKENQAIVGRATIDQNFIPLMGMKFVAGTNFTGLPSDSSSYIINETLAKQMGLKPPYIGAQMSLHEVPGKVIGVLKDFNFKSVKEKVGPIVLWTRQFKGTLYIKSNADHIPEAIKTIEKIYNTTPSERPFSYNFIDDQFDKIYKSENRTAFLFNLFAGVAIFISALGLFALSTYSAQIRIKEIGIRKVLGASVFGIVKLLSREFVILVFIAILIAAPIAYYLSISWLQTFAYKINLNVFTFILGSILSLSIALFTISLQAAKAALANPIHSLKDE</sequence>
<dbReference type="PANTHER" id="PTHR30572">
    <property type="entry name" value="MEMBRANE COMPONENT OF TRANSPORTER-RELATED"/>
    <property type="match status" value="1"/>
</dbReference>
<feature type="domain" description="MacB-like periplasmic core" evidence="8">
    <location>
        <begin position="433"/>
        <end position="594"/>
    </location>
</feature>
<evidence type="ECO:0000256" key="3">
    <source>
        <dbReference type="ARBA" id="ARBA00022692"/>
    </source>
</evidence>
<evidence type="ECO:0000259" key="7">
    <source>
        <dbReference type="Pfam" id="PF02687"/>
    </source>
</evidence>
<keyword evidence="4 6" id="KW-1133">Transmembrane helix</keyword>
<feature type="transmembrane region" description="Helical" evidence="6">
    <location>
        <begin position="750"/>
        <end position="772"/>
    </location>
</feature>
<dbReference type="InterPro" id="IPR003838">
    <property type="entry name" value="ABC3_permease_C"/>
</dbReference>
<dbReference type="RefSeq" id="WP_121126288.1">
    <property type="nucleotide sequence ID" value="NZ_RBWS01000018.1"/>
</dbReference>